<evidence type="ECO:0008006" key="4">
    <source>
        <dbReference type="Google" id="ProtNLM"/>
    </source>
</evidence>
<dbReference type="PANTHER" id="PTHR34959:SF4">
    <property type="entry name" value="PROTEIN LAZY 1"/>
    <property type="match status" value="1"/>
</dbReference>
<name>A0AAN8UM82_9MAGN</name>
<keyword evidence="3" id="KW-1185">Reference proteome</keyword>
<feature type="region of interest" description="Disordered" evidence="1">
    <location>
        <begin position="335"/>
        <end position="360"/>
    </location>
</feature>
<comment type="caution">
    <text evidence="2">The sequence shown here is derived from an EMBL/GenBank/DDBJ whole genome shotgun (WGS) entry which is preliminary data.</text>
</comment>
<dbReference type="GO" id="GO:2000012">
    <property type="term" value="P:regulation of auxin polar transport"/>
    <property type="evidence" value="ECO:0007669"/>
    <property type="project" value="InterPro"/>
</dbReference>
<evidence type="ECO:0000256" key="1">
    <source>
        <dbReference type="SAM" id="MobiDB-lite"/>
    </source>
</evidence>
<evidence type="ECO:0000313" key="3">
    <source>
        <dbReference type="Proteomes" id="UP001370490"/>
    </source>
</evidence>
<feature type="region of interest" description="Disordered" evidence="1">
    <location>
        <begin position="248"/>
        <end position="268"/>
    </location>
</feature>
<proteinExistence type="predicted"/>
<dbReference type="Proteomes" id="UP001370490">
    <property type="component" value="Unassembled WGS sequence"/>
</dbReference>
<accession>A0AAN8UM82</accession>
<organism evidence="2 3">
    <name type="scientific">Dillenia turbinata</name>
    <dbReference type="NCBI Taxonomy" id="194707"/>
    <lineage>
        <taxon>Eukaryota</taxon>
        <taxon>Viridiplantae</taxon>
        <taxon>Streptophyta</taxon>
        <taxon>Embryophyta</taxon>
        <taxon>Tracheophyta</taxon>
        <taxon>Spermatophyta</taxon>
        <taxon>Magnoliopsida</taxon>
        <taxon>eudicotyledons</taxon>
        <taxon>Gunneridae</taxon>
        <taxon>Pentapetalae</taxon>
        <taxon>Dilleniales</taxon>
        <taxon>Dilleniaceae</taxon>
        <taxon>Dillenia</taxon>
    </lineage>
</organism>
<dbReference type="GO" id="GO:0009630">
    <property type="term" value="P:gravitropism"/>
    <property type="evidence" value="ECO:0007669"/>
    <property type="project" value="InterPro"/>
</dbReference>
<feature type="compositionally biased region" description="Basic and acidic residues" evidence="1">
    <location>
        <begin position="349"/>
        <end position="360"/>
    </location>
</feature>
<dbReference type="AlphaFoldDB" id="A0AAN8UM82"/>
<sequence length="407" mass="45881">MQFIGWIHQKLRQNSNKPFKDFIGNSCACLVPQSSLEDQDYFPKPSHNSRPSRQLQKEYQREFDILRTKRGVNKEDFTEKDGLFHGFLAIGTLSLDPIISEPPTPTFTISPEKLTENETEVTTNDLKLINDELEKFFEAEAERESCNESSGRNSYVSTVTLSCKHKEEADAEGYNKKVICPLQGYLFGSNVELPETRAEAYEEKASLGELFRRTKIDQTSTNKCKTEYVNTEGRYITAKHLMKKMLKPPNTSKSILPSSGRDAADSVSTKKKLQKVLRMFNRKVHPETSACGKGSDKTHKCEIKTISHGHVNENENLEPLDEDCRGLSKGHIPNGGFKCQKARPALPLKRSDSKDSSGSRERWIKADADCNIAFDSNIFGFGAVEAEATRSNLSVFKCELSVWWSSS</sequence>
<dbReference type="PANTHER" id="PTHR34959">
    <property type="entry name" value="PROTEIN LAZY 1"/>
    <property type="match status" value="1"/>
</dbReference>
<evidence type="ECO:0000313" key="2">
    <source>
        <dbReference type="EMBL" id="KAK6912952.1"/>
    </source>
</evidence>
<dbReference type="EMBL" id="JBAMMX010000027">
    <property type="protein sequence ID" value="KAK6912952.1"/>
    <property type="molecule type" value="Genomic_DNA"/>
</dbReference>
<protein>
    <recommendedName>
        <fullName evidence="4">Protein LAZY 1-like</fullName>
    </recommendedName>
</protein>
<gene>
    <name evidence="2" type="ORF">RJ641_022553</name>
</gene>
<reference evidence="2 3" key="1">
    <citation type="submission" date="2023-12" db="EMBL/GenBank/DDBJ databases">
        <title>A high-quality genome assembly for Dillenia turbinata (Dilleniales).</title>
        <authorList>
            <person name="Chanderbali A."/>
        </authorList>
    </citation>
    <scope>NUCLEOTIDE SEQUENCE [LARGE SCALE GENOMIC DNA]</scope>
    <source>
        <strain evidence="2">LSX21</strain>
        <tissue evidence="2">Leaf</tissue>
    </source>
</reference>
<dbReference type="InterPro" id="IPR038928">
    <property type="entry name" value="LAZY1"/>
</dbReference>